<comment type="subcellular location">
    <subcellularLocation>
        <location evidence="1">Cell outer membrane</location>
    </subcellularLocation>
</comment>
<dbReference type="GO" id="GO:0009279">
    <property type="term" value="C:cell outer membrane"/>
    <property type="evidence" value="ECO:0007669"/>
    <property type="project" value="UniProtKB-SubCell"/>
</dbReference>
<evidence type="ECO:0000256" key="4">
    <source>
        <dbReference type="ARBA" id="ARBA00023136"/>
    </source>
</evidence>
<keyword evidence="4" id="KW-0472">Membrane</keyword>
<evidence type="ECO:0000256" key="3">
    <source>
        <dbReference type="ARBA" id="ARBA00022729"/>
    </source>
</evidence>
<protein>
    <submittedName>
        <fullName evidence="7">MipA/OmpV family protein</fullName>
    </submittedName>
</protein>
<dbReference type="Pfam" id="PF06629">
    <property type="entry name" value="MipA"/>
    <property type="match status" value="1"/>
</dbReference>
<evidence type="ECO:0000256" key="6">
    <source>
        <dbReference type="SAM" id="SignalP"/>
    </source>
</evidence>
<comment type="caution">
    <text evidence="7">The sequence shown here is derived from an EMBL/GenBank/DDBJ whole genome shotgun (WGS) entry which is preliminary data.</text>
</comment>
<keyword evidence="3 6" id="KW-0732">Signal</keyword>
<sequence>MSIKKITMCMACLVTTAMTLSAQASESTSSDRSLSVGLGAISAPRYSGAKDQHTFFAPVIHAQDGNFFADTVKGLGYRFQSDNGLYLENTLGMDFGRSDKNSDWREGSDKLKGMGTIKSTLNTGVTAGWALSSWLVLEGKATMPLTDSQGNRYRTTVTLIPFQDESDVVTFQGSTLFGDARYMNTYYGVSEKQSAHSGYARYNAAGGYYGYDLGMTWSHQFTPHWGAWASVDYTRLDKHASDSPIVKKNGGTYGTLAVTYLF</sequence>
<evidence type="ECO:0000256" key="2">
    <source>
        <dbReference type="ARBA" id="ARBA00005722"/>
    </source>
</evidence>
<feature type="chain" id="PRO_5018091139" evidence="6">
    <location>
        <begin position="25"/>
        <end position="262"/>
    </location>
</feature>
<dbReference type="InterPro" id="IPR010583">
    <property type="entry name" value="MipA"/>
</dbReference>
<dbReference type="PANTHER" id="PTHR38776:SF1">
    <property type="entry name" value="MLTA-INTERACTING PROTEIN-RELATED"/>
    <property type="match status" value="1"/>
</dbReference>
<evidence type="ECO:0000313" key="7">
    <source>
        <dbReference type="EMBL" id="RPD95904.1"/>
    </source>
</evidence>
<name>A0A3N4NHR4_9GAMM</name>
<dbReference type="AlphaFoldDB" id="A0A3N4NHR4"/>
<accession>A0A3N4NHR4</accession>
<dbReference type="PANTHER" id="PTHR38776">
    <property type="entry name" value="MLTA-INTERACTING PROTEIN-RELATED"/>
    <property type="match status" value="1"/>
</dbReference>
<dbReference type="EMBL" id="RMVG01000020">
    <property type="protein sequence ID" value="RPD95904.1"/>
    <property type="molecule type" value="Genomic_DNA"/>
</dbReference>
<dbReference type="OrthoDB" id="5951177at2"/>
<feature type="signal peptide" evidence="6">
    <location>
        <begin position="1"/>
        <end position="24"/>
    </location>
</feature>
<organism evidence="7 8">
    <name type="scientific">Candidatus Pantoea deserta</name>
    <dbReference type="NCBI Taxonomy" id="1869313"/>
    <lineage>
        <taxon>Bacteria</taxon>
        <taxon>Pseudomonadati</taxon>
        <taxon>Pseudomonadota</taxon>
        <taxon>Gammaproteobacteria</taxon>
        <taxon>Enterobacterales</taxon>
        <taxon>Erwiniaceae</taxon>
        <taxon>Pantoea</taxon>
    </lineage>
</organism>
<dbReference type="RefSeq" id="WP_123802680.1">
    <property type="nucleotide sequence ID" value="NZ_RMVG01000020.1"/>
</dbReference>
<evidence type="ECO:0000256" key="1">
    <source>
        <dbReference type="ARBA" id="ARBA00004442"/>
    </source>
</evidence>
<dbReference type="Proteomes" id="UP000281332">
    <property type="component" value="Unassembled WGS sequence"/>
</dbReference>
<gene>
    <name evidence="7" type="ORF">BBB56_19885</name>
</gene>
<evidence type="ECO:0000256" key="5">
    <source>
        <dbReference type="ARBA" id="ARBA00023237"/>
    </source>
</evidence>
<keyword evidence="8" id="KW-1185">Reference proteome</keyword>
<keyword evidence="5" id="KW-0998">Cell outer membrane</keyword>
<evidence type="ECO:0000313" key="8">
    <source>
        <dbReference type="Proteomes" id="UP000281332"/>
    </source>
</evidence>
<reference evidence="7 8" key="1">
    <citation type="submission" date="2018-11" db="EMBL/GenBank/DDBJ databases">
        <title>Whole genome sequencing of Pantoea sp. RIT388.</title>
        <authorList>
            <person name="Gan H.M."/>
            <person name="Hudson A.O."/>
        </authorList>
    </citation>
    <scope>NUCLEOTIDE SEQUENCE [LARGE SCALE GENOMIC DNA]</scope>
    <source>
        <strain evidence="7 8">RIT388</strain>
    </source>
</reference>
<comment type="similarity">
    <text evidence="2">Belongs to the MipA/OmpV family.</text>
</comment>
<proteinExistence type="inferred from homology"/>